<dbReference type="AlphaFoldDB" id="B0DMQ8"/>
<reference evidence="1 2" key="1">
    <citation type="journal article" date="2008" name="Nature">
        <title>The genome of Laccaria bicolor provides insights into mycorrhizal symbiosis.</title>
        <authorList>
            <person name="Martin F."/>
            <person name="Aerts A."/>
            <person name="Ahren D."/>
            <person name="Brun A."/>
            <person name="Danchin E.G.J."/>
            <person name="Duchaussoy F."/>
            <person name="Gibon J."/>
            <person name="Kohler A."/>
            <person name="Lindquist E."/>
            <person name="Pereda V."/>
            <person name="Salamov A."/>
            <person name="Shapiro H.J."/>
            <person name="Wuyts J."/>
            <person name="Blaudez D."/>
            <person name="Buee M."/>
            <person name="Brokstein P."/>
            <person name="Canbaeck B."/>
            <person name="Cohen D."/>
            <person name="Courty P.E."/>
            <person name="Coutinho P.M."/>
            <person name="Delaruelle C."/>
            <person name="Detter J.C."/>
            <person name="Deveau A."/>
            <person name="DiFazio S."/>
            <person name="Duplessis S."/>
            <person name="Fraissinet-Tachet L."/>
            <person name="Lucic E."/>
            <person name="Frey-Klett P."/>
            <person name="Fourrey C."/>
            <person name="Feussner I."/>
            <person name="Gay G."/>
            <person name="Grimwood J."/>
            <person name="Hoegger P.J."/>
            <person name="Jain P."/>
            <person name="Kilaru S."/>
            <person name="Labbe J."/>
            <person name="Lin Y.C."/>
            <person name="Legue V."/>
            <person name="Le Tacon F."/>
            <person name="Marmeisse R."/>
            <person name="Melayah D."/>
            <person name="Montanini B."/>
            <person name="Muratet M."/>
            <person name="Nehls U."/>
            <person name="Niculita-Hirzel H."/>
            <person name="Oudot-Le Secq M.P."/>
            <person name="Peter M."/>
            <person name="Quesneville H."/>
            <person name="Rajashekar B."/>
            <person name="Reich M."/>
            <person name="Rouhier N."/>
            <person name="Schmutz J."/>
            <person name="Yin T."/>
            <person name="Chalot M."/>
            <person name="Henrissat B."/>
            <person name="Kuees U."/>
            <person name="Lucas S."/>
            <person name="Van de Peer Y."/>
            <person name="Podila G.K."/>
            <person name="Polle A."/>
            <person name="Pukkila P.J."/>
            <person name="Richardson P.M."/>
            <person name="Rouze P."/>
            <person name="Sanders I.R."/>
            <person name="Stajich J.E."/>
            <person name="Tunlid A."/>
            <person name="Tuskan G."/>
            <person name="Grigoriev I.V."/>
        </authorList>
    </citation>
    <scope>NUCLEOTIDE SEQUENCE [LARGE SCALE GENOMIC DNA]</scope>
    <source>
        <strain evidence="2">S238N-H82 / ATCC MYA-4686</strain>
    </source>
</reference>
<dbReference type="EMBL" id="DS547120">
    <property type="protein sequence ID" value="EDR04097.1"/>
    <property type="molecule type" value="Genomic_DNA"/>
</dbReference>
<dbReference type="GeneID" id="6080908"/>
<accession>B0DMQ8</accession>
<dbReference type="InParanoid" id="B0DMQ8"/>
<evidence type="ECO:0000313" key="2">
    <source>
        <dbReference type="Proteomes" id="UP000001194"/>
    </source>
</evidence>
<dbReference type="OrthoDB" id="29061at2759"/>
<dbReference type="HOGENOM" id="CLU_966659_0_0_1"/>
<dbReference type="STRING" id="486041.B0DMQ8"/>
<keyword evidence="2" id="KW-1185">Reference proteome</keyword>
<protein>
    <submittedName>
        <fullName evidence="1">Predicted protein</fullName>
    </submittedName>
</protein>
<dbReference type="Proteomes" id="UP000001194">
    <property type="component" value="Unassembled WGS sequence"/>
</dbReference>
<name>B0DMQ8_LACBS</name>
<dbReference type="KEGG" id="lbc:LACBIDRAFT_330938"/>
<proteinExistence type="predicted"/>
<sequence>MFTSVCDVFTLGSRLVCAVHDLAGRIGQGFFWRCSQRLHIAPAATLPKDVALRVLNAKSPVPSLNNPIFNIDINFSDLHDSVNLPYHYTRGIALVALKRWPEAKETPRTTPSSMLTHKAPNCFMRYTLQMEVSKKSADIMGKTSPLPKHTHPLLICLLKSLYHAFINAYPQSTELLHRRPRHVLPCSVAVHSAVARAPRWVLKKLTTTYVTLNLADVGKAIKISLEDGSRQRDCIKRHQYPNLRRWDCNLPKPATAVHEGRNRRPGADSVAWAGDWGVFHCDGLFLSP</sequence>
<organism evidence="2">
    <name type="scientific">Laccaria bicolor (strain S238N-H82 / ATCC MYA-4686)</name>
    <name type="common">Bicoloured deceiver</name>
    <name type="synonym">Laccaria laccata var. bicolor</name>
    <dbReference type="NCBI Taxonomy" id="486041"/>
    <lineage>
        <taxon>Eukaryota</taxon>
        <taxon>Fungi</taxon>
        <taxon>Dikarya</taxon>
        <taxon>Basidiomycota</taxon>
        <taxon>Agaricomycotina</taxon>
        <taxon>Agaricomycetes</taxon>
        <taxon>Agaricomycetidae</taxon>
        <taxon>Agaricales</taxon>
        <taxon>Agaricineae</taxon>
        <taxon>Hydnangiaceae</taxon>
        <taxon>Laccaria</taxon>
    </lineage>
</organism>
<gene>
    <name evidence="1" type="ORF">LACBIDRAFT_330938</name>
</gene>
<dbReference type="RefSeq" id="XP_001885352.1">
    <property type="nucleotide sequence ID" value="XM_001885317.1"/>
</dbReference>
<evidence type="ECO:0000313" key="1">
    <source>
        <dbReference type="EMBL" id="EDR04097.1"/>
    </source>
</evidence>